<sequence>MSERALKNMMVKFEITLQLGVLPGRKRKRIDTTVEEHIASAVVEASSESPNGTYSVPTISRTLDMPCSTVRHMRKILNFYMYKIHAVQQKPQNLDTRKIFELEFHVRMAVDDSWPWDLLLMNKAHLHLNRQVNSHNYRIWLTEIPHAVHVTALHNTTWTVWCRGSLLHSFSGHIFLYN</sequence>
<dbReference type="AlphaFoldDB" id="A0A8X6VYN2"/>
<name>A0A8X6VYN2_TRICX</name>
<keyword evidence="2" id="KW-1185">Reference proteome</keyword>
<evidence type="ECO:0000313" key="1">
    <source>
        <dbReference type="EMBL" id="GFY24865.1"/>
    </source>
</evidence>
<gene>
    <name evidence="1" type="primary">AVEN_21932_1</name>
    <name evidence="1" type="ORF">TNCV_2690561</name>
</gene>
<dbReference type="EMBL" id="BMAU01021370">
    <property type="protein sequence ID" value="GFY24865.1"/>
    <property type="molecule type" value="Genomic_DNA"/>
</dbReference>
<protein>
    <submittedName>
        <fullName evidence="1">Uncharacterized protein</fullName>
    </submittedName>
</protein>
<accession>A0A8X6VYN2</accession>
<reference evidence="1" key="1">
    <citation type="submission" date="2020-08" db="EMBL/GenBank/DDBJ databases">
        <title>Multicomponent nature underlies the extraordinary mechanical properties of spider dragline silk.</title>
        <authorList>
            <person name="Kono N."/>
            <person name="Nakamura H."/>
            <person name="Mori M."/>
            <person name="Yoshida Y."/>
            <person name="Ohtoshi R."/>
            <person name="Malay A.D."/>
            <person name="Moran D.A.P."/>
            <person name="Tomita M."/>
            <person name="Numata K."/>
            <person name="Arakawa K."/>
        </authorList>
    </citation>
    <scope>NUCLEOTIDE SEQUENCE</scope>
</reference>
<comment type="caution">
    <text evidence="1">The sequence shown here is derived from an EMBL/GenBank/DDBJ whole genome shotgun (WGS) entry which is preliminary data.</text>
</comment>
<proteinExistence type="predicted"/>
<organism evidence="1 2">
    <name type="scientific">Trichonephila clavipes</name>
    <name type="common">Golden silk orbweaver</name>
    <name type="synonym">Nephila clavipes</name>
    <dbReference type="NCBI Taxonomy" id="2585209"/>
    <lineage>
        <taxon>Eukaryota</taxon>
        <taxon>Metazoa</taxon>
        <taxon>Ecdysozoa</taxon>
        <taxon>Arthropoda</taxon>
        <taxon>Chelicerata</taxon>
        <taxon>Arachnida</taxon>
        <taxon>Araneae</taxon>
        <taxon>Araneomorphae</taxon>
        <taxon>Entelegynae</taxon>
        <taxon>Araneoidea</taxon>
        <taxon>Nephilidae</taxon>
        <taxon>Trichonephila</taxon>
    </lineage>
</organism>
<dbReference type="Proteomes" id="UP000887159">
    <property type="component" value="Unassembled WGS sequence"/>
</dbReference>
<evidence type="ECO:0000313" key="2">
    <source>
        <dbReference type="Proteomes" id="UP000887159"/>
    </source>
</evidence>